<feature type="active site" evidence="10">
    <location>
        <position position="177"/>
    </location>
</feature>
<comment type="catalytic activity">
    <reaction evidence="9">
        <text>L-threonate + NAD(+) = 2-dehydro-L-erythronate + NADH + H(+)</text>
        <dbReference type="Rhea" id="RHEA:52548"/>
        <dbReference type="ChEBI" id="CHEBI:15378"/>
        <dbReference type="ChEBI" id="CHEBI:57540"/>
        <dbReference type="ChEBI" id="CHEBI:57561"/>
        <dbReference type="ChEBI" id="CHEBI:57945"/>
        <dbReference type="ChEBI" id="CHEBI:136669"/>
        <dbReference type="EC" id="1.1.1.411"/>
    </reaction>
</comment>
<keyword evidence="4" id="KW-0119">Carbohydrate metabolism</keyword>
<dbReference type="EMBL" id="FUWJ01000014">
    <property type="protein sequence ID" value="SKA36791.1"/>
    <property type="molecule type" value="Genomic_DNA"/>
</dbReference>
<keyword evidence="3" id="KW-0520">NAD</keyword>
<keyword evidence="1" id="KW-0521">NADP</keyword>
<evidence type="ECO:0000256" key="9">
    <source>
        <dbReference type="ARBA" id="ARBA00047312"/>
    </source>
</evidence>
<dbReference type="OrthoDB" id="9812907at2"/>
<dbReference type="SUPFAM" id="SSF48179">
    <property type="entry name" value="6-phosphogluconate dehydrogenase C-terminal domain-like"/>
    <property type="match status" value="1"/>
</dbReference>
<dbReference type="InterPro" id="IPR006115">
    <property type="entry name" value="6PGDH_NADP-bd"/>
</dbReference>
<dbReference type="InterPro" id="IPR015815">
    <property type="entry name" value="HIBADH-related"/>
</dbReference>
<reference evidence="14" key="1">
    <citation type="submission" date="2017-02" db="EMBL/GenBank/DDBJ databases">
        <authorList>
            <person name="Varghese N."/>
            <person name="Submissions S."/>
        </authorList>
    </citation>
    <scope>NUCLEOTIDE SEQUENCE [LARGE SCALE GENOMIC DNA]</scope>
    <source>
        <strain evidence="14">ATCC 27094</strain>
    </source>
</reference>
<dbReference type="Proteomes" id="UP000190092">
    <property type="component" value="Unassembled WGS sequence"/>
</dbReference>
<gene>
    <name evidence="13" type="ORF">SAMN02745126_05838</name>
</gene>
<dbReference type="GO" id="GO:0016054">
    <property type="term" value="P:organic acid catabolic process"/>
    <property type="evidence" value="ECO:0007669"/>
    <property type="project" value="UniProtKB-ARBA"/>
</dbReference>
<dbReference type="PANTHER" id="PTHR43060:SF17">
    <property type="entry name" value="L-THREONATE DEHYDROGENASE"/>
    <property type="match status" value="1"/>
</dbReference>
<evidence type="ECO:0000256" key="1">
    <source>
        <dbReference type="ARBA" id="ARBA00022857"/>
    </source>
</evidence>
<feature type="domain" description="3-hydroxyisobutyrate dehydrogenase-like NAD-binding" evidence="12">
    <location>
        <begin position="171"/>
        <end position="291"/>
    </location>
</feature>
<evidence type="ECO:0000259" key="11">
    <source>
        <dbReference type="Pfam" id="PF03446"/>
    </source>
</evidence>
<dbReference type="PANTHER" id="PTHR43060">
    <property type="entry name" value="3-HYDROXYISOBUTYRATE DEHYDROGENASE-LIKE 1, MITOCHONDRIAL-RELATED"/>
    <property type="match status" value="1"/>
</dbReference>
<evidence type="ECO:0000259" key="12">
    <source>
        <dbReference type="Pfam" id="PF14833"/>
    </source>
</evidence>
<dbReference type="AlphaFoldDB" id="A0A1T4T8Z4"/>
<dbReference type="Pfam" id="PF14833">
    <property type="entry name" value="NAD_binding_11"/>
    <property type="match status" value="1"/>
</dbReference>
<dbReference type="RefSeq" id="WP_085937580.1">
    <property type="nucleotide sequence ID" value="NZ_FUWJ01000014.1"/>
</dbReference>
<dbReference type="EC" id="1.1.1.411" evidence="7"/>
<dbReference type="InterPro" id="IPR013328">
    <property type="entry name" value="6PGD_dom2"/>
</dbReference>
<dbReference type="NCBIfam" id="NF043037">
    <property type="entry name" value="ThreonDh"/>
    <property type="match status" value="1"/>
</dbReference>
<dbReference type="GO" id="GO:0051287">
    <property type="term" value="F:NAD binding"/>
    <property type="evidence" value="ECO:0007669"/>
    <property type="project" value="InterPro"/>
</dbReference>
<evidence type="ECO:0000313" key="14">
    <source>
        <dbReference type="Proteomes" id="UP000190092"/>
    </source>
</evidence>
<sequence length="304" mass="30981">MSDKNTPAIAFIGLGSMGLGMAKNLVKHGHKVTGVDPSAPAREAFTAAGGTIAATPAEAAAKVDVVVVAVVNDKQVESVLYGDGGAISTLRKGGLVMQCATVPSAFAKSLAERLATTGHELLDAPMSGGRARAESGELTFMASGSSQAFATAESILAATSAKVFRLGDAPGIGSLVKTVNQLLAGVHIATAAEAMALAAKAGADTRAVYDVISASAGNSWMFGNRVPHMLDDDYTPLSAIEIFVKDLGLVLGTGHEHRLPLPMAAAAHQLFLAASGAGWGRLDDAAVVKVYEQAGDFKVSSPKR</sequence>
<evidence type="ECO:0000256" key="10">
    <source>
        <dbReference type="PIRSR" id="PIRSR000103-1"/>
    </source>
</evidence>
<evidence type="ECO:0000256" key="5">
    <source>
        <dbReference type="ARBA" id="ARBA00037062"/>
    </source>
</evidence>
<feature type="domain" description="6-phosphogluconate dehydrogenase NADP-binding" evidence="11">
    <location>
        <begin position="9"/>
        <end position="167"/>
    </location>
</feature>
<organism evidence="13 14">
    <name type="scientific">Enhydrobacter aerosaccus</name>
    <dbReference type="NCBI Taxonomy" id="225324"/>
    <lineage>
        <taxon>Bacteria</taxon>
        <taxon>Pseudomonadati</taxon>
        <taxon>Pseudomonadota</taxon>
        <taxon>Alphaproteobacteria</taxon>
        <taxon>Hyphomicrobiales</taxon>
        <taxon>Enhydrobacter</taxon>
    </lineage>
</organism>
<accession>A0A1T4T8Z4</accession>
<evidence type="ECO:0000313" key="13">
    <source>
        <dbReference type="EMBL" id="SKA36791.1"/>
    </source>
</evidence>
<dbReference type="InterPro" id="IPR008927">
    <property type="entry name" value="6-PGluconate_DH-like_C_sf"/>
</dbReference>
<dbReference type="GO" id="GO:0016616">
    <property type="term" value="F:oxidoreductase activity, acting on the CH-OH group of donors, NAD or NADP as acceptor"/>
    <property type="evidence" value="ECO:0007669"/>
    <property type="project" value="InterPro"/>
</dbReference>
<comment type="similarity">
    <text evidence="6">Belongs to the HIBADH-related family. L-threonate dehydrogenase subfamily.</text>
</comment>
<evidence type="ECO:0000256" key="3">
    <source>
        <dbReference type="ARBA" id="ARBA00023027"/>
    </source>
</evidence>
<evidence type="ECO:0000256" key="7">
    <source>
        <dbReference type="ARBA" id="ARBA00038870"/>
    </source>
</evidence>
<name>A0A1T4T8Z4_9HYPH</name>
<evidence type="ECO:0000256" key="8">
    <source>
        <dbReference type="ARBA" id="ARBA00039407"/>
    </source>
</evidence>
<dbReference type="InterPro" id="IPR050006">
    <property type="entry name" value="LtnD"/>
</dbReference>
<dbReference type="PIRSF" id="PIRSF000103">
    <property type="entry name" value="HIBADH"/>
    <property type="match status" value="1"/>
</dbReference>
<evidence type="ECO:0000256" key="6">
    <source>
        <dbReference type="ARBA" id="ARBA00037979"/>
    </source>
</evidence>
<dbReference type="SUPFAM" id="SSF51735">
    <property type="entry name" value="NAD(P)-binding Rossmann-fold domains"/>
    <property type="match status" value="1"/>
</dbReference>
<dbReference type="InterPro" id="IPR036291">
    <property type="entry name" value="NAD(P)-bd_dom_sf"/>
</dbReference>
<comment type="function">
    <text evidence="5">Catalyzes oxidation of L-threonate to 2-oxo-tetronate. Can use either NAD(+) or NADP(+) as cosubstrate, with a preference for NAD(+).</text>
</comment>
<dbReference type="PROSITE" id="PS00895">
    <property type="entry name" value="3_HYDROXYISOBUT_DH"/>
    <property type="match status" value="1"/>
</dbReference>
<dbReference type="GO" id="GO:0050661">
    <property type="term" value="F:NADP binding"/>
    <property type="evidence" value="ECO:0007669"/>
    <property type="project" value="InterPro"/>
</dbReference>
<dbReference type="InterPro" id="IPR029154">
    <property type="entry name" value="HIBADH-like_NADP-bd"/>
</dbReference>
<keyword evidence="14" id="KW-1185">Reference proteome</keyword>
<keyword evidence="2" id="KW-0560">Oxidoreductase</keyword>
<dbReference type="Gene3D" id="1.10.1040.10">
    <property type="entry name" value="N-(1-d-carboxylethyl)-l-norvaline Dehydrogenase, domain 2"/>
    <property type="match status" value="1"/>
</dbReference>
<dbReference type="Pfam" id="PF03446">
    <property type="entry name" value="NAD_binding_2"/>
    <property type="match status" value="1"/>
</dbReference>
<dbReference type="InterPro" id="IPR002204">
    <property type="entry name" value="3-OH-isobutyrate_DH-rel_CS"/>
</dbReference>
<proteinExistence type="inferred from homology"/>
<dbReference type="STRING" id="225324.SAMN02745126_05838"/>
<dbReference type="Gene3D" id="3.40.50.720">
    <property type="entry name" value="NAD(P)-binding Rossmann-like Domain"/>
    <property type="match status" value="1"/>
</dbReference>
<evidence type="ECO:0000256" key="2">
    <source>
        <dbReference type="ARBA" id="ARBA00023002"/>
    </source>
</evidence>
<evidence type="ECO:0000256" key="4">
    <source>
        <dbReference type="ARBA" id="ARBA00023277"/>
    </source>
</evidence>
<protein>
    <recommendedName>
        <fullName evidence="8">L-threonate dehydrogenase</fullName>
        <ecNumber evidence="7">1.1.1.411</ecNumber>
    </recommendedName>
</protein>